<evidence type="ECO:0000256" key="6">
    <source>
        <dbReference type="ARBA" id="ARBA00023239"/>
    </source>
</evidence>
<dbReference type="AlphaFoldDB" id="A0AAV1W9F2"/>
<evidence type="ECO:0000256" key="2">
    <source>
        <dbReference type="ARBA" id="ARBA00008055"/>
    </source>
</evidence>
<dbReference type="CDD" id="cd22151">
    <property type="entry name" value="F-box_AtGID2-like"/>
    <property type="match status" value="1"/>
</dbReference>
<evidence type="ECO:0000259" key="13">
    <source>
        <dbReference type="PROSITE" id="PS50181"/>
    </source>
</evidence>
<dbReference type="FunFam" id="1.20.1280.50:FF:000045">
    <property type="entry name" value="F-box protein 7"/>
    <property type="match status" value="1"/>
</dbReference>
<dbReference type="InterPro" id="IPR045464">
    <property type="entry name" value="Hrt3/FBXO9_C"/>
</dbReference>
<evidence type="ECO:0000256" key="10">
    <source>
        <dbReference type="RuleBase" id="RU000515"/>
    </source>
</evidence>
<dbReference type="PRINTS" id="PR00144">
    <property type="entry name" value="DALDHYDRTASE"/>
</dbReference>
<dbReference type="InterPro" id="IPR036047">
    <property type="entry name" value="F-box-like_dom_sf"/>
</dbReference>
<keyword evidence="4" id="KW-0350">Heme biosynthesis</keyword>
<dbReference type="InterPro" id="IPR001810">
    <property type="entry name" value="F-box_dom"/>
</dbReference>
<dbReference type="GO" id="GO:0015995">
    <property type="term" value="P:chlorophyll biosynthetic process"/>
    <property type="evidence" value="ECO:0007669"/>
    <property type="project" value="UniProtKB-KW"/>
</dbReference>
<dbReference type="PROSITE" id="PS00169">
    <property type="entry name" value="D_ALA_DEHYDRATASE"/>
    <property type="match status" value="1"/>
</dbReference>
<comment type="caution">
    <text evidence="14">The sequence shown here is derived from an EMBL/GenBank/DDBJ whole genome shotgun (WGS) entry which is preliminary data.</text>
</comment>
<comment type="catalytic activity">
    <reaction evidence="9 10">
        <text>2 5-aminolevulinate = porphobilinogen + 2 H2O + H(+)</text>
        <dbReference type="Rhea" id="RHEA:24064"/>
        <dbReference type="ChEBI" id="CHEBI:15377"/>
        <dbReference type="ChEBI" id="CHEBI:15378"/>
        <dbReference type="ChEBI" id="CHEBI:58126"/>
        <dbReference type="ChEBI" id="CHEBI:356416"/>
        <dbReference type="EC" id="4.2.1.24"/>
    </reaction>
</comment>
<keyword evidence="15" id="KW-1185">Reference proteome</keyword>
<dbReference type="PANTHER" id="PTHR11458">
    <property type="entry name" value="DELTA-AMINOLEVULINIC ACID DEHYDRATASE"/>
    <property type="match status" value="1"/>
</dbReference>
<evidence type="ECO:0000256" key="3">
    <source>
        <dbReference type="ARBA" id="ARBA00022533"/>
    </source>
</evidence>
<dbReference type="GO" id="GO:0008270">
    <property type="term" value="F:zinc ion binding"/>
    <property type="evidence" value="ECO:0007669"/>
    <property type="project" value="TreeGrafter"/>
</dbReference>
<evidence type="ECO:0000313" key="14">
    <source>
        <dbReference type="EMBL" id="CAL0305502.1"/>
    </source>
</evidence>
<dbReference type="PROSITE" id="PS50181">
    <property type="entry name" value="FBOX"/>
    <property type="match status" value="1"/>
</dbReference>
<dbReference type="CDD" id="cd04823">
    <property type="entry name" value="ALAD_PBGS_aspartate_rich"/>
    <property type="match status" value="1"/>
</dbReference>
<evidence type="ECO:0000256" key="5">
    <source>
        <dbReference type="ARBA" id="ARBA00023171"/>
    </source>
</evidence>
<gene>
    <name evidence="14" type="ORF">LLUT_LOCUS6562</name>
</gene>
<dbReference type="EMBL" id="CAXHTB010000004">
    <property type="protein sequence ID" value="CAL0305502.1"/>
    <property type="molecule type" value="Genomic_DNA"/>
</dbReference>
<dbReference type="Pfam" id="PF00490">
    <property type="entry name" value="ALAD"/>
    <property type="match status" value="2"/>
</dbReference>
<organism evidence="14 15">
    <name type="scientific">Lupinus luteus</name>
    <name type="common">European yellow lupine</name>
    <dbReference type="NCBI Taxonomy" id="3873"/>
    <lineage>
        <taxon>Eukaryota</taxon>
        <taxon>Viridiplantae</taxon>
        <taxon>Streptophyta</taxon>
        <taxon>Embryophyta</taxon>
        <taxon>Tracheophyta</taxon>
        <taxon>Spermatophyta</taxon>
        <taxon>Magnoliopsida</taxon>
        <taxon>eudicotyledons</taxon>
        <taxon>Gunneridae</taxon>
        <taxon>Pentapetalae</taxon>
        <taxon>rosids</taxon>
        <taxon>fabids</taxon>
        <taxon>Fabales</taxon>
        <taxon>Fabaceae</taxon>
        <taxon>Papilionoideae</taxon>
        <taxon>50 kb inversion clade</taxon>
        <taxon>genistoids sensu lato</taxon>
        <taxon>core genistoids</taxon>
        <taxon>Genisteae</taxon>
        <taxon>Lupinus</taxon>
    </lineage>
</organism>
<feature type="compositionally biased region" description="Low complexity" evidence="12">
    <location>
        <begin position="93"/>
        <end position="106"/>
    </location>
</feature>
<dbReference type="Pfam" id="PF12937">
    <property type="entry name" value="F-box-like"/>
    <property type="match status" value="1"/>
</dbReference>
<keyword evidence="5" id="KW-0149">Chlorophyll biosynthesis</keyword>
<keyword evidence="6 10" id="KW-0456">Lyase</keyword>
<sequence length="838" mass="93761">MASTLPNASFTLNNASFSDGKTYVGVPLMPTNLKFCSSSKSRQSSHLFAVKASNSQNGPGFLKKLGLTDAQCEAAVVAGNVPHAPPVPPKPAAPIGTPVVPSLPLSRRPRRNRRSPVLREAFQETSLSPANFVYPLFIHEGEQDTPIGAMPGCYRLGWRHGLVEEVAKARDVGVNSVVLFPKIPDALKTPTGVEAYNEDGLAPRTIRLLKDKYPDLVIYTDVALDPYSSDGHDGIVREDGVIMNDETVHQLCKQAVAQYLNVLKRNRKKPVPCGSYQQVIFSKTFREARAGADVVSPSDMMDGRVGAIRAALDAEGFQHVSIMSYTAKYASSFYGPFREALDSNPRFGDKKTYQMNPANYREALTEMREDESEGADILLVKPGLPYLDIIRLLRDNSPLPVAAYQVSGEYSMIKAGGSLKMIDEEKVMMESLLCLRRAGADIILTYFALQAARSLCGEKRCRLALKSEPSDLRCTFSFVNANYQVSDSFPFVNFSCSHGLSFRFWIRSVEYSFKDFALAVPSELESVLRLKTVEYFVTRRPWLDLYGVNVRPVAPFGSASRKPYVDSALIHRCLPDELLLEVFARVTSYDMGRASCVCRKWRYTIRNPVFWRNACLKAWQVSGVVENYKILQSKYDVSWRKMWLLRPRLRTDGLYVSRNTYIRVGVAEWKITNPVHVVCYFRYLRFFPSGRFLYKNSSQKVKDVVKCMNFRSSKADSVFGGNYTLSDDKVEAAVLYPGAQPTVLRIRLRLRGTTTGANNRMDLVSLVTSGVDRNEANASEEDILGVVEGWQDDETHNPDVPAVSHKRGMTPFVFVPFGEVETSVLNLPVEKMDYFVPG</sequence>
<dbReference type="GO" id="GO:0005829">
    <property type="term" value="C:cytosol"/>
    <property type="evidence" value="ECO:0007669"/>
    <property type="project" value="TreeGrafter"/>
</dbReference>
<dbReference type="EC" id="4.2.1.24" evidence="10"/>
<feature type="region of interest" description="Disordered" evidence="12">
    <location>
        <begin position="88"/>
        <end position="114"/>
    </location>
</feature>
<keyword evidence="7 10" id="KW-0627">Porphyrin biosynthesis</keyword>
<evidence type="ECO:0000256" key="4">
    <source>
        <dbReference type="ARBA" id="ARBA00023133"/>
    </source>
</evidence>
<proteinExistence type="inferred from homology"/>
<feature type="domain" description="F-box" evidence="13">
    <location>
        <begin position="568"/>
        <end position="614"/>
    </location>
</feature>
<dbReference type="InterPro" id="IPR001731">
    <property type="entry name" value="ALAD"/>
</dbReference>
<dbReference type="SMART" id="SM01004">
    <property type="entry name" value="ALAD"/>
    <property type="match status" value="1"/>
</dbReference>
<comment type="subunit">
    <text evidence="10">Homooctamer.</text>
</comment>
<evidence type="ECO:0000256" key="9">
    <source>
        <dbReference type="ARBA" id="ARBA00047651"/>
    </source>
</evidence>
<reference evidence="14 15" key="1">
    <citation type="submission" date="2024-03" db="EMBL/GenBank/DDBJ databases">
        <authorList>
            <person name="Martinez-Hernandez J."/>
        </authorList>
    </citation>
    <scope>NUCLEOTIDE SEQUENCE [LARGE SCALE GENOMIC DNA]</scope>
</reference>
<evidence type="ECO:0000256" key="8">
    <source>
        <dbReference type="ARBA" id="ARBA00025628"/>
    </source>
</evidence>
<dbReference type="Gene3D" id="3.20.20.70">
    <property type="entry name" value="Aldolase class I"/>
    <property type="match status" value="2"/>
</dbReference>
<dbReference type="GO" id="GO:0006783">
    <property type="term" value="P:heme biosynthetic process"/>
    <property type="evidence" value="ECO:0007669"/>
    <property type="project" value="UniProtKB-KW"/>
</dbReference>
<dbReference type="InterPro" id="IPR013785">
    <property type="entry name" value="Aldolase_TIM"/>
</dbReference>
<dbReference type="Proteomes" id="UP001497480">
    <property type="component" value="Unassembled WGS sequence"/>
</dbReference>
<dbReference type="InterPro" id="IPR030656">
    <property type="entry name" value="ALAD_AS"/>
</dbReference>
<dbReference type="Gene3D" id="1.20.1280.50">
    <property type="match status" value="1"/>
</dbReference>
<accession>A0AAV1W9F2</accession>
<comment type="pathway">
    <text evidence="1">Porphyrin-containing compound metabolism; protoporphyrin-IX biosynthesis; coproporphyrinogen-III from 5-aminolevulinate: step 1/4.</text>
</comment>
<evidence type="ECO:0000313" key="15">
    <source>
        <dbReference type="Proteomes" id="UP001497480"/>
    </source>
</evidence>
<dbReference type="SUPFAM" id="SSF81383">
    <property type="entry name" value="F-box domain"/>
    <property type="match status" value="1"/>
</dbReference>
<name>A0AAV1W9F2_LUPLU</name>
<dbReference type="PANTHER" id="PTHR11458:SF0">
    <property type="entry name" value="DELTA-AMINOLEVULINIC ACID DEHYDRATASE"/>
    <property type="match status" value="1"/>
</dbReference>
<dbReference type="SUPFAM" id="SSF51569">
    <property type="entry name" value="Aldolase"/>
    <property type="match status" value="2"/>
</dbReference>
<protein>
    <recommendedName>
        <fullName evidence="10">Delta-aminolevulinic acid dehydratase</fullName>
        <ecNumber evidence="10">4.2.1.24</ecNumber>
    </recommendedName>
</protein>
<keyword evidence="3" id="KW-0021">Allosteric enzyme</keyword>
<evidence type="ECO:0000256" key="12">
    <source>
        <dbReference type="SAM" id="MobiDB-lite"/>
    </source>
</evidence>
<evidence type="ECO:0000256" key="11">
    <source>
        <dbReference type="RuleBase" id="RU004161"/>
    </source>
</evidence>
<comment type="similarity">
    <text evidence="2 11">Belongs to the ALAD family.</text>
</comment>
<evidence type="ECO:0000256" key="7">
    <source>
        <dbReference type="ARBA" id="ARBA00023244"/>
    </source>
</evidence>
<dbReference type="Pfam" id="PF19270">
    <property type="entry name" value="FBO_C"/>
    <property type="match status" value="1"/>
</dbReference>
<comment type="function">
    <text evidence="8">Catalyzes an early step in the biosynthesis of tetrapyrroles. Binds two molecules of 5-aminolevulinate per subunit, each at a distinct site, and catalyzes their condensation to form porphobilinogen.</text>
</comment>
<dbReference type="SMART" id="SM00256">
    <property type="entry name" value="FBOX"/>
    <property type="match status" value="1"/>
</dbReference>
<dbReference type="GO" id="GO:0004655">
    <property type="term" value="F:porphobilinogen synthase activity"/>
    <property type="evidence" value="ECO:0007669"/>
    <property type="project" value="UniProtKB-EC"/>
</dbReference>
<evidence type="ECO:0000256" key="1">
    <source>
        <dbReference type="ARBA" id="ARBA00004694"/>
    </source>
</evidence>